<comment type="catalytic activity">
    <reaction evidence="1 10">
        <text>alpha-D-galactose 1-phosphate + UDP-alpha-D-glucose = alpha-D-glucose 1-phosphate + UDP-alpha-D-galactose</text>
        <dbReference type="Rhea" id="RHEA:13989"/>
        <dbReference type="ChEBI" id="CHEBI:58336"/>
        <dbReference type="ChEBI" id="CHEBI:58601"/>
        <dbReference type="ChEBI" id="CHEBI:58885"/>
        <dbReference type="ChEBI" id="CHEBI:66914"/>
        <dbReference type="EC" id="2.7.7.12"/>
    </reaction>
</comment>
<evidence type="ECO:0000256" key="9">
    <source>
        <dbReference type="ARBA" id="ARBA00023277"/>
    </source>
</evidence>
<keyword evidence="5 10" id="KW-0963">Cytoplasm</keyword>
<dbReference type="AlphaFoldDB" id="A0A6I6EW02"/>
<evidence type="ECO:0000313" key="14">
    <source>
        <dbReference type="Proteomes" id="UP000422764"/>
    </source>
</evidence>
<dbReference type="GO" id="GO:0006012">
    <property type="term" value="P:galactose metabolic process"/>
    <property type="evidence" value="ECO:0007669"/>
    <property type="project" value="UniProtKB-UniRule"/>
</dbReference>
<dbReference type="InterPro" id="IPR023425">
    <property type="entry name" value="GalP_uridyl_Trfase_II_CS"/>
</dbReference>
<comment type="similarity">
    <text evidence="4 10">Belongs to the galactose-1-phosphate uridylyltransferase type 2 family.</text>
</comment>
<feature type="domain" description="Galactose-1-phosphate uridyl transferase C-terminal" evidence="12">
    <location>
        <begin position="248"/>
        <end position="422"/>
    </location>
</feature>
<dbReference type="Pfam" id="PF02744">
    <property type="entry name" value="GalP_UDP_tr_C"/>
    <property type="match status" value="1"/>
</dbReference>
<gene>
    <name evidence="10 13" type="primary">galT</name>
    <name evidence="13" type="ORF">GOM49_03845</name>
</gene>
<evidence type="ECO:0000259" key="12">
    <source>
        <dbReference type="Pfam" id="PF02744"/>
    </source>
</evidence>
<evidence type="ECO:0000256" key="1">
    <source>
        <dbReference type="ARBA" id="ARBA00001107"/>
    </source>
</evidence>
<dbReference type="PROSITE" id="PS01163">
    <property type="entry name" value="GAL_P_UDP_TRANSF_II"/>
    <property type="match status" value="1"/>
</dbReference>
<evidence type="ECO:0000256" key="3">
    <source>
        <dbReference type="ARBA" id="ARBA00004947"/>
    </source>
</evidence>
<proteinExistence type="inferred from homology"/>
<evidence type="ECO:0000256" key="4">
    <source>
        <dbReference type="ARBA" id="ARBA00008706"/>
    </source>
</evidence>
<keyword evidence="8 10" id="KW-0299">Galactose metabolism</keyword>
<dbReference type="InterPro" id="IPR005850">
    <property type="entry name" value="GalP_Utransf_C"/>
</dbReference>
<keyword evidence="9 10" id="KW-0119">Carbohydrate metabolism</keyword>
<dbReference type="GO" id="GO:0008108">
    <property type="term" value="F:UDP-glucose:hexose-1-phosphate uridylyltransferase activity"/>
    <property type="evidence" value="ECO:0007669"/>
    <property type="project" value="UniProtKB-UniRule"/>
</dbReference>
<dbReference type="HAMAP" id="MF_00571">
    <property type="entry name" value="GalP_UDP_trans"/>
    <property type="match status" value="1"/>
</dbReference>
<dbReference type="EC" id="2.7.7.12" evidence="10"/>
<dbReference type="UniPathway" id="UPA00214"/>
<evidence type="ECO:0000256" key="7">
    <source>
        <dbReference type="ARBA" id="ARBA00022695"/>
    </source>
</evidence>
<reference evidence="13 14" key="1">
    <citation type="submission" date="2019-12" db="EMBL/GenBank/DDBJ databases">
        <title>Genome sequenceing of Clostridium bovifaecis.</title>
        <authorList>
            <person name="Yao Y."/>
        </authorList>
    </citation>
    <scope>NUCLEOTIDE SEQUENCE [LARGE SCALE GENOMIC DNA]</scope>
    <source>
        <strain evidence="13 14">BXX</strain>
    </source>
</reference>
<dbReference type="EMBL" id="CP046522">
    <property type="protein sequence ID" value="QGU94351.1"/>
    <property type="molecule type" value="Genomic_DNA"/>
</dbReference>
<accession>A0A6I6EW02</accession>
<keyword evidence="6 10" id="KW-0808">Transferase</keyword>
<dbReference type="PANTHER" id="PTHR39191:SF1">
    <property type="entry name" value="DUF4922 DOMAIN-CONTAINING PROTEIN"/>
    <property type="match status" value="1"/>
</dbReference>
<dbReference type="InterPro" id="IPR005849">
    <property type="entry name" value="GalP_Utransf_N"/>
</dbReference>
<evidence type="ECO:0000313" key="13">
    <source>
        <dbReference type="EMBL" id="QGU94351.1"/>
    </source>
</evidence>
<dbReference type="NCBIfam" id="NF003629">
    <property type="entry name" value="PRK05270.1-2"/>
    <property type="match status" value="1"/>
</dbReference>
<keyword evidence="14" id="KW-1185">Reference proteome</keyword>
<evidence type="ECO:0000256" key="2">
    <source>
        <dbReference type="ARBA" id="ARBA00004496"/>
    </source>
</evidence>
<sequence length="501" mass="59051">MNISREIKRLINYSIENNLIYKEDEIYVRNKILEILKLDEYEELEVEKEHHKNPQEILDNILDYAYERGIFEENSVTYRDILDSKIMDSLMPRPGEVIRRFYREYEISPKIATDNYYNMAKVSNYIRTKRTSKDLRWKTMTDFGKLDITINLSKPEKDPRAIAAAKNMKSTFYPKCLLCKENEGYAGRINHPARHNHRIIPIELCGEEWFFQYSPYVYYNEHCIVLKGKHEPMKISKLTFERILEFVEKFPHYFIGSNADLPIVGGSILSHDHFQGGNYKFAMELAPILKEMSIKGFEDVKIGIVKWPLSVIRIRGEKKDRLSELGEVILNAWRNYSDESMKILSHSKDEAHNTITPIARFRENKFELDLVLRNNRTDETHPLGIFHPHSDVHHIKKENIGLIEVMGLAVLPARLRDELKLLKECLLGNKSIDEFEELEKHKTWFKYLKEKYENIFVDFDEILRMEVGKKFERVLLDAGVFKQDSKGLNAFENFINSISNI</sequence>
<dbReference type="InterPro" id="IPR000766">
    <property type="entry name" value="GalP_uridyl_Trfase_II"/>
</dbReference>
<evidence type="ECO:0000256" key="5">
    <source>
        <dbReference type="ARBA" id="ARBA00022490"/>
    </source>
</evidence>
<evidence type="ECO:0000259" key="11">
    <source>
        <dbReference type="Pfam" id="PF01087"/>
    </source>
</evidence>
<feature type="domain" description="Galactose-1-phosphate uridyl transferase N-terminal" evidence="11">
    <location>
        <begin position="22"/>
        <end position="232"/>
    </location>
</feature>
<dbReference type="PANTHER" id="PTHR39191">
    <property type="entry name" value="GALACTOSE-1-PHOSPHATE URIDYLYLTRANSFERASE"/>
    <property type="match status" value="1"/>
</dbReference>
<protein>
    <recommendedName>
        <fullName evidence="10">Galactose-1-phosphate uridylyltransferase</fullName>
        <shortName evidence="10">Gal-1-P uridylyltransferase</shortName>
        <ecNumber evidence="10">2.7.7.12</ecNumber>
    </recommendedName>
    <alternativeName>
        <fullName evidence="10">UDP-glucose--hexose-1-phosphate uridylyltransferase</fullName>
    </alternativeName>
</protein>
<name>A0A6I6EW02_9CLOT</name>
<organism evidence="13 14">
    <name type="scientific">Clostridium bovifaecis</name>
    <dbReference type="NCBI Taxonomy" id="2184719"/>
    <lineage>
        <taxon>Bacteria</taxon>
        <taxon>Bacillati</taxon>
        <taxon>Bacillota</taxon>
        <taxon>Clostridia</taxon>
        <taxon>Eubacteriales</taxon>
        <taxon>Clostridiaceae</taxon>
        <taxon>Clostridium</taxon>
    </lineage>
</organism>
<dbReference type="Proteomes" id="UP000422764">
    <property type="component" value="Chromosome"/>
</dbReference>
<dbReference type="PIRSF" id="PIRSF006005">
    <property type="entry name" value="GalT_BS"/>
    <property type="match status" value="1"/>
</dbReference>
<evidence type="ECO:0000256" key="8">
    <source>
        <dbReference type="ARBA" id="ARBA00023144"/>
    </source>
</evidence>
<comment type="pathway">
    <text evidence="3 10">Carbohydrate metabolism; galactose metabolism.</text>
</comment>
<comment type="subcellular location">
    <subcellularLocation>
        <location evidence="2 10">Cytoplasm</location>
    </subcellularLocation>
</comment>
<dbReference type="Pfam" id="PF01087">
    <property type="entry name" value="GalP_UDP_transf"/>
    <property type="match status" value="1"/>
</dbReference>
<dbReference type="NCBIfam" id="TIGR01239">
    <property type="entry name" value="galT_2"/>
    <property type="match status" value="1"/>
</dbReference>
<dbReference type="GO" id="GO:0005737">
    <property type="term" value="C:cytoplasm"/>
    <property type="evidence" value="ECO:0007669"/>
    <property type="project" value="UniProtKB-SubCell"/>
</dbReference>
<evidence type="ECO:0000256" key="10">
    <source>
        <dbReference type="HAMAP-Rule" id="MF_00571"/>
    </source>
</evidence>
<evidence type="ECO:0000256" key="6">
    <source>
        <dbReference type="ARBA" id="ARBA00022679"/>
    </source>
</evidence>
<keyword evidence="7 10" id="KW-0548">Nucleotidyltransferase</keyword>